<gene>
    <name evidence="2" type="ORF">VFPBJ_02582</name>
</gene>
<dbReference type="AlphaFoldDB" id="A0A179H0Q6"/>
<dbReference type="EMBL" id="LSBH01000002">
    <property type="protein sequence ID" value="OAQ83815.1"/>
    <property type="molecule type" value="Genomic_DNA"/>
</dbReference>
<dbReference type="Proteomes" id="UP000078240">
    <property type="component" value="Unassembled WGS sequence"/>
</dbReference>
<organism evidence="2 3">
    <name type="scientific">Purpureocillium lilacinum</name>
    <name type="common">Paecilomyces lilacinus</name>
    <dbReference type="NCBI Taxonomy" id="33203"/>
    <lineage>
        <taxon>Eukaryota</taxon>
        <taxon>Fungi</taxon>
        <taxon>Dikarya</taxon>
        <taxon>Ascomycota</taxon>
        <taxon>Pezizomycotina</taxon>
        <taxon>Sordariomycetes</taxon>
        <taxon>Hypocreomycetidae</taxon>
        <taxon>Hypocreales</taxon>
        <taxon>Ophiocordycipitaceae</taxon>
        <taxon>Purpureocillium</taxon>
    </lineage>
</organism>
<feature type="region of interest" description="Disordered" evidence="1">
    <location>
        <begin position="16"/>
        <end position="43"/>
    </location>
</feature>
<evidence type="ECO:0000313" key="2">
    <source>
        <dbReference type="EMBL" id="OAQ83815.1"/>
    </source>
</evidence>
<sequence length="120" mass="13076">MPANCLSHLGKQVAKSIQRPAQVRHQRAPSSARSGEPSAGIFSTRASMDPSLLDPFFSFSDSAAVIAQSLRCAEVWCQPPSAGRAGRGLTRLWRAGRDSLRRRAELRMLLKGAEAERGRC</sequence>
<evidence type="ECO:0000313" key="3">
    <source>
        <dbReference type="Proteomes" id="UP000078240"/>
    </source>
</evidence>
<comment type="caution">
    <text evidence="2">The sequence shown here is derived from an EMBL/GenBank/DDBJ whole genome shotgun (WGS) entry which is preliminary data.</text>
</comment>
<evidence type="ECO:0000256" key="1">
    <source>
        <dbReference type="SAM" id="MobiDB-lite"/>
    </source>
</evidence>
<proteinExistence type="predicted"/>
<name>A0A179H0Q6_PURLI</name>
<accession>A0A179H0Q6</accession>
<protein>
    <submittedName>
        <fullName evidence="2">Uncharacterized protein</fullName>
    </submittedName>
</protein>
<reference evidence="2 3" key="1">
    <citation type="submission" date="2016-01" db="EMBL/GenBank/DDBJ databases">
        <title>Biosynthesis of antibiotic leucinostatins and their inhibition on Phytophthora in bio-control Purpureocillium lilacinum.</title>
        <authorList>
            <person name="Wang G."/>
            <person name="Liu Z."/>
            <person name="Lin R."/>
            <person name="Li E."/>
            <person name="Mao Z."/>
            <person name="Ling J."/>
            <person name="Yin W."/>
            <person name="Xie B."/>
        </authorList>
    </citation>
    <scope>NUCLEOTIDE SEQUENCE [LARGE SCALE GENOMIC DNA]</scope>
    <source>
        <strain evidence="2">PLBJ-1</strain>
    </source>
</reference>